<comment type="similarity">
    <text evidence="2 5">Belongs to the DegT/DnrJ/EryC1 family.</text>
</comment>
<dbReference type="Pfam" id="PF01041">
    <property type="entry name" value="DegT_DnrJ_EryC1"/>
    <property type="match status" value="1"/>
</dbReference>
<evidence type="ECO:0000256" key="1">
    <source>
        <dbReference type="ARBA" id="ARBA00022898"/>
    </source>
</evidence>
<feature type="active site" description="Proton acceptor" evidence="3">
    <location>
        <position position="199"/>
    </location>
</feature>
<evidence type="ECO:0000256" key="2">
    <source>
        <dbReference type="ARBA" id="ARBA00037999"/>
    </source>
</evidence>
<accession>A0A5C6LS16</accession>
<dbReference type="Gene3D" id="3.90.1150.10">
    <property type="entry name" value="Aspartate Aminotransferase, domain 1"/>
    <property type="match status" value="1"/>
</dbReference>
<dbReference type="SUPFAM" id="SSF53383">
    <property type="entry name" value="PLP-dependent transferases"/>
    <property type="match status" value="1"/>
</dbReference>
<dbReference type="AlphaFoldDB" id="A0A5C6LS16"/>
<keyword evidence="6" id="KW-0032">Aminotransferase</keyword>
<evidence type="ECO:0000313" key="7">
    <source>
        <dbReference type="Proteomes" id="UP000318815"/>
    </source>
</evidence>
<dbReference type="RefSeq" id="WP_146306209.1">
    <property type="nucleotide sequence ID" value="NZ_VOHS01000016.1"/>
</dbReference>
<evidence type="ECO:0000313" key="6">
    <source>
        <dbReference type="EMBL" id="TWV99417.1"/>
    </source>
</evidence>
<dbReference type="Gene3D" id="3.40.640.10">
    <property type="entry name" value="Type I PLP-dependent aspartate aminotransferase-like (Major domain)"/>
    <property type="match status" value="1"/>
</dbReference>
<dbReference type="InterPro" id="IPR015424">
    <property type="entry name" value="PyrdxlP-dep_Trfase"/>
</dbReference>
<name>A0A5C6LS16_9BACT</name>
<comment type="caution">
    <text evidence="6">The sequence shown here is derived from an EMBL/GenBank/DDBJ whole genome shotgun (WGS) entry which is preliminary data.</text>
</comment>
<dbReference type="GO" id="GO:0030170">
    <property type="term" value="F:pyridoxal phosphate binding"/>
    <property type="evidence" value="ECO:0007669"/>
    <property type="project" value="UniProtKB-ARBA"/>
</dbReference>
<dbReference type="PIRSF" id="PIRSF000390">
    <property type="entry name" value="PLP_StrS"/>
    <property type="match status" value="1"/>
</dbReference>
<dbReference type="InterPro" id="IPR015422">
    <property type="entry name" value="PyrdxlP-dep_Trfase_small"/>
</dbReference>
<dbReference type="OrthoDB" id="9804264at2"/>
<reference evidence="6 7" key="1">
    <citation type="submission" date="2019-08" db="EMBL/GenBank/DDBJ databases">
        <title>Whole genome sequencing of chitin degrading bacteria Chitinophaga pinensis YS16.</title>
        <authorList>
            <person name="Singh R.P."/>
            <person name="Manchanda G."/>
            <person name="Maurya I.K."/>
            <person name="Joshi N.K."/>
            <person name="Srivastava A.K."/>
        </authorList>
    </citation>
    <scope>NUCLEOTIDE SEQUENCE [LARGE SCALE GENOMIC DNA]</scope>
    <source>
        <strain evidence="6 7">YS-16</strain>
    </source>
</reference>
<dbReference type="GO" id="GO:0000271">
    <property type="term" value="P:polysaccharide biosynthetic process"/>
    <property type="evidence" value="ECO:0007669"/>
    <property type="project" value="TreeGrafter"/>
</dbReference>
<dbReference type="EMBL" id="VOHS01000016">
    <property type="protein sequence ID" value="TWV99417.1"/>
    <property type="molecule type" value="Genomic_DNA"/>
</dbReference>
<dbReference type="InterPro" id="IPR000653">
    <property type="entry name" value="DegT/StrS_aminotransferase"/>
</dbReference>
<proteinExistence type="inferred from homology"/>
<dbReference type="Proteomes" id="UP000318815">
    <property type="component" value="Unassembled WGS sequence"/>
</dbReference>
<keyword evidence="1 4" id="KW-0663">Pyridoxal phosphate</keyword>
<dbReference type="CDD" id="cd00616">
    <property type="entry name" value="AHBA_syn"/>
    <property type="match status" value="1"/>
</dbReference>
<dbReference type="InterPro" id="IPR015421">
    <property type="entry name" value="PyrdxlP-dep_Trfase_major"/>
</dbReference>
<evidence type="ECO:0000256" key="4">
    <source>
        <dbReference type="PIRSR" id="PIRSR000390-2"/>
    </source>
</evidence>
<keyword evidence="6" id="KW-0808">Transferase</keyword>
<feature type="modified residue" description="N6-(pyridoxal phosphate)lysine" evidence="4">
    <location>
        <position position="199"/>
    </location>
</feature>
<organism evidence="6 7">
    <name type="scientific">Chitinophaga pinensis</name>
    <dbReference type="NCBI Taxonomy" id="79329"/>
    <lineage>
        <taxon>Bacteria</taxon>
        <taxon>Pseudomonadati</taxon>
        <taxon>Bacteroidota</taxon>
        <taxon>Chitinophagia</taxon>
        <taxon>Chitinophagales</taxon>
        <taxon>Chitinophagaceae</taxon>
        <taxon>Chitinophaga</taxon>
    </lineage>
</organism>
<dbReference type="PANTHER" id="PTHR30244:SF42">
    <property type="entry name" value="UDP-2-ACETAMIDO-2-DEOXY-3-OXO-D-GLUCURONATE AMINOTRANSFERASE"/>
    <property type="match status" value="1"/>
</dbReference>
<dbReference type="PANTHER" id="PTHR30244">
    <property type="entry name" value="TRANSAMINASE"/>
    <property type="match status" value="1"/>
</dbReference>
<sequence length="383" mass="42112">MLNADIIQEPIQMVDLKGQYLKIKTDVDKAIQECIDTTAFINGPQVGAFAGKLQQYLNVEKVVTCGNGTDALQIALMTLGLEPGDEVIVPAFTYVATAEVIGLLRLTPVMVEVDPKTFTVDPAEIEKAITPKTKAIVPVHIYGQCADMDAIMAIAAKHGLHVVEDTAQAIGAEYIHADGSRSKAGTIGTFGCTSFFPSKNLGCYGDGGAMFTNDPALAEKAHMIANHGQKKRYYHTYIGCNSRLDTIQAAVLGVKLDYLDDYNDARNKAANFYDALLADVEGLILPYRNPSSTHVFHQYTMRVKEGRRDELQAYLKSNGIPSMIYYPVPLHQQEAFKGVGRRIGTLELTEQLCSDILSLPMHTELTEEVQLTITNTIKDFFKR</sequence>
<protein>
    <submittedName>
        <fullName evidence="6">DegT/DnrJ/EryC1/StrS family aminotransferase</fullName>
    </submittedName>
</protein>
<dbReference type="GO" id="GO:0008483">
    <property type="term" value="F:transaminase activity"/>
    <property type="evidence" value="ECO:0007669"/>
    <property type="project" value="UniProtKB-KW"/>
</dbReference>
<dbReference type="FunFam" id="3.40.640.10:FF:000089">
    <property type="entry name" value="Aminotransferase, DegT/DnrJ/EryC1/StrS family"/>
    <property type="match status" value="1"/>
</dbReference>
<evidence type="ECO:0000256" key="3">
    <source>
        <dbReference type="PIRSR" id="PIRSR000390-1"/>
    </source>
</evidence>
<gene>
    <name evidence="6" type="ORF">FEF09_16895</name>
</gene>
<keyword evidence="7" id="KW-1185">Reference proteome</keyword>
<evidence type="ECO:0000256" key="5">
    <source>
        <dbReference type="RuleBase" id="RU004508"/>
    </source>
</evidence>